<keyword evidence="2 3" id="KW-0378">Hydrolase</keyword>
<dbReference type="PROSITE" id="PS00893">
    <property type="entry name" value="NUDIX_BOX"/>
    <property type="match status" value="1"/>
</dbReference>
<comment type="cofactor">
    <cofactor evidence="1">
        <name>Mg(2+)</name>
        <dbReference type="ChEBI" id="CHEBI:18420"/>
    </cofactor>
</comment>
<dbReference type="PANTHER" id="PTHR43046">
    <property type="entry name" value="GDP-MANNOSE MANNOSYL HYDROLASE"/>
    <property type="match status" value="1"/>
</dbReference>
<feature type="domain" description="Nudix hydrolase" evidence="4">
    <location>
        <begin position="16"/>
        <end position="147"/>
    </location>
</feature>
<reference evidence="5 6" key="1">
    <citation type="submission" date="2015-07" db="EMBL/GenBank/DDBJ databases">
        <title>Lactobacillus korensis/26-25/ whole genome sequencing.</title>
        <authorList>
            <person name="Kim M.K."/>
            <person name="Im W.-T."/>
            <person name="Srinivasan S."/>
            <person name="Lee J.-J."/>
        </authorList>
    </citation>
    <scope>NUCLEOTIDE SEQUENCE [LARGE SCALE GENOMIC DNA]</scope>
    <source>
        <strain evidence="5 6">26-25</strain>
    </source>
</reference>
<dbReference type="PRINTS" id="PR00502">
    <property type="entry name" value="NUDIXFAMILY"/>
</dbReference>
<dbReference type="Proteomes" id="UP000036000">
    <property type="component" value="Chromosome"/>
</dbReference>
<comment type="similarity">
    <text evidence="3">Belongs to the Nudix hydrolase family.</text>
</comment>
<dbReference type="KEGG" id="lko:ABN16_06405"/>
<dbReference type="InterPro" id="IPR020084">
    <property type="entry name" value="NUDIX_hydrolase_CS"/>
</dbReference>
<accession>A0AAC8UVB2</accession>
<evidence type="ECO:0000256" key="3">
    <source>
        <dbReference type="RuleBase" id="RU003476"/>
    </source>
</evidence>
<dbReference type="Gene3D" id="3.90.79.10">
    <property type="entry name" value="Nucleoside Triphosphate Pyrophosphohydrolase"/>
    <property type="match status" value="1"/>
</dbReference>
<evidence type="ECO:0000313" key="5">
    <source>
        <dbReference type="EMBL" id="AKP64661.1"/>
    </source>
</evidence>
<dbReference type="InterPro" id="IPR015797">
    <property type="entry name" value="NUDIX_hydrolase-like_dom_sf"/>
</dbReference>
<evidence type="ECO:0000256" key="1">
    <source>
        <dbReference type="ARBA" id="ARBA00001946"/>
    </source>
</evidence>
<dbReference type="RefSeq" id="WP_048734013.1">
    <property type="nucleotide sequence ID" value="NZ_CP012033.1"/>
</dbReference>
<dbReference type="GO" id="GO:0016787">
    <property type="term" value="F:hydrolase activity"/>
    <property type="evidence" value="ECO:0007669"/>
    <property type="project" value="UniProtKB-KW"/>
</dbReference>
<dbReference type="Pfam" id="PF00293">
    <property type="entry name" value="NUDIX"/>
    <property type="match status" value="1"/>
</dbReference>
<evidence type="ECO:0000256" key="2">
    <source>
        <dbReference type="ARBA" id="ARBA00022801"/>
    </source>
</evidence>
<gene>
    <name evidence="5" type="ORF">ABN16_06405</name>
</gene>
<proteinExistence type="inferred from homology"/>
<organism evidence="5 6">
    <name type="scientific">Levilactobacillus koreensis</name>
    <dbReference type="NCBI Taxonomy" id="637971"/>
    <lineage>
        <taxon>Bacteria</taxon>
        <taxon>Bacillati</taxon>
        <taxon>Bacillota</taxon>
        <taxon>Bacilli</taxon>
        <taxon>Lactobacillales</taxon>
        <taxon>Lactobacillaceae</taxon>
        <taxon>Levilactobacillus</taxon>
    </lineage>
</organism>
<dbReference type="PANTHER" id="PTHR43046:SF2">
    <property type="entry name" value="8-OXO-DGTP DIPHOSPHATASE-RELATED"/>
    <property type="match status" value="1"/>
</dbReference>
<sequence>MPDYIQELRKKVGNNPIILTFAGGILVDHRQRILLQKRSDFNRWGLPGGALEFGESAQEACVREFKEETGLDVAVVGLLGVSSNQIQRYPNGDVAQAVVVTFAVERTGGHLRPNHEETLALTYFAATDLPPMLNEQHERAIQKFFASEYPWYD</sequence>
<dbReference type="PROSITE" id="PS51462">
    <property type="entry name" value="NUDIX"/>
    <property type="match status" value="1"/>
</dbReference>
<name>A0AAC8UVB2_9LACO</name>
<evidence type="ECO:0000259" key="4">
    <source>
        <dbReference type="PROSITE" id="PS51462"/>
    </source>
</evidence>
<dbReference type="EMBL" id="CP012033">
    <property type="protein sequence ID" value="AKP64661.1"/>
    <property type="molecule type" value="Genomic_DNA"/>
</dbReference>
<dbReference type="CDD" id="cd04677">
    <property type="entry name" value="NUDIX_Hydrolase"/>
    <property type="match status" value="1"/>
</dbReference>
<dbReference type="AlphaFoldDB" id="A0AAC8UVB2"/>
<keyword evidence="6" id="KW-1185">Reference proteome</keyword>
<dbReference type="InterPro" id="IPR000086">
    <property type="entry name" value="NUDIX_hydrolase_dom"/>
</dbReference>
<protein>
    <submittedName>
        <fullName evidence="5">NTP pyrophosphohydrolase</fullName>
    </submittedName>
</protein>
<evidence type="ECO:0000313" key="6">
    <source>
        <dbReference type="Proteomes" id="UP000036000"/>
    </source>
</evidence>
<dbReference type="SUPFAM" id="SSF55811">
    <property type="entry name" value="Nudix"/>
    <property type="match status" value="1"/>
</dbReference>
<dbReference type="InterPro" id="IPR020476">
    <property type="entry name" value="Nudix_hydrolase"/>
</dbReference>